<keyword evidence="2 9" id="KW-0808">Transferase</keyword>
<dbReference type="GO" id="GO:0006221">
    <property type="term" value="P:pyrimidine nucleotide biosynthetic process"/>
    <property type="evidence" value="ECO:0007669"/>
    <property type="project" value="UniProtKB-UniRule"/>
</dbReference>
<dbReference type="Pfam" id="PF00406">
    <property type="entry name" value="ADK"/>
    <property type="match status" value="1"/>
</dbReference>
<feature type="binding site" evidence="9">
    <location>
        <begin position="55"/>
        <end position="60"/>
    </location>
    <ligand>
        <name>ATP</name>
        <dbReference type="ChEBI" id="CHEBI:30616"/>
    </ligand>
</feature>
<keyword evidence="7 9" id="KW-0539">Nucleus</keyword>
<comment type="function">
    <text evidence="9">Catalyzes the phosphorylation of pyrimidine nucleoside monophosphates at the expense of ATP. Plays an important role in de novo pyrimidine nucleotide biosynthesis. Has preference for UMP and CMP as phosphate acceptors.</text>
</comment>
<accession>A0A7S4MXG1</accession>
<feature type="binding site" evidence="9">
    <location>
        <position position="219"/>
    </location>
    <ligand>
        <name>ATP</name>
        <dbReference type="ChEBI" id="CHEBI:30616"/>
    </ligand>
</feature>
<evidence type="ECO:0000313" key="10">
    <source>
        <dbReference type="EMBL" id="CAE2251411.1"/>
    </source>
</evidence>
<dbReference type="EC" id="2.7.4.14" evidence="9"/>
<comment type="similarity">
    <text evidence="9">Belongs to the adenylate kinase family. UMP-CMP kinase subfamily.</text>
</comment>
<feature type="binding site" evidence="9">
    <location>
        <begin position="133"/>
        <end position="136"/>
    </location>
    <ligand>
        <name>a ribonucleoside 5'-phosphate</name>
        <dbReference type="ChEBI" id="CHEBI:58043"/>
    </ligand>
</feature>
<dbReference type="AlphaFoldDB" id="A0A7S4MXG1"/>
<keyword evidence="1 9" id="KW-0963">Cytoplasm</keyword>
<keyword evidence="4 9" id="KW-0418">Kinase</keyword>
<dbReference type="GO" id="GO:0016776">
    <property type="term" value="F:phosphotransferase activity, phosphate group as acceptor"/>
    <property type="evidence" value="ECO:0007669"/>
    <property type="project" value="InterPro"/>
</dbReference>
<keyword evidence="5 9" id="KW-0067">ATP-binding</keyword>
<evidence type="ECO:0000256" key="4">
    <source>
        <dbReference type="ARBA" id="ARBA00022777"/>
    </source>
</evidence>
<feature type="region of interest" description="LID" evidence="9">
    <location>
        <begin position="173"/>
        <end position="183"/>
    </location>
</feature>
<dbReference type="GO" id="GO:0006207">
    <property type="term" value="P:'de novo' pyrimidine nucleobase biosynthetic process"/>
    <property type="evidence" value="ECO:0007669"/>
    <property type="project" value="InterPro"/>
</dbReference>
<gene>
    <name evidence="10" type="ORF">CPOL0286_LOCUS14821</name>
</gene>
<dbReference type="NCBIfam" id="TIGR01359">
    <property type="entry name" value="UMP_CMP_kin_fam"/>
    <property type="match status" value="1"/>
</dbReference>
<dbReference type="GO" id="GO:0019205">
    <property type="term" value="F:nucleobase-containing compound kinase activity"/>
    <property type="evidence" value="ECO:0007669"/>
    <property type="project" value="InterPro"/>
</dbReference>
<comment type="caution">
    <text evidence="9">Lacks conserved residue(s) required for the propagation of feature annotation.</text>
</comment>
<feature type="binding site" evidence="9">
    <location>
        <position position="140"/>
    </location>
    <ligand>
        <name>CMP</name>
        <dbReference type="ChEBI" id="CHEBI:60377"/>
    </ligand>
</feature>
<comment type="subcellular location">
    <subcellularLocation>
        <location evidence="9">Cytoplasm</location>
    </subcellularLocation>
    <subcellularLocation>
        <location evidence="9">Nucleus</location>
    </subcellularLocation>
</comment>
<comment type="cofactor">
    <cofactor evidence="9">
        <name>Mg(2+)</name>
        <dbReference type="ChEBI" id="CHEBI:18420"/>
    </cofactor>
    <text evidence="9">Binds 1 Mg(2+) ion per monomer.</text>
</comment>
<feature type="binding site" evidence="9">
    <location>
        <begin position="102"/>
        <end position="104"/>
    </location>
    <ligand>
        <name>a ribonucleoside 5'-phosphate</name>
        <dbReference type="ChEBI" id="CHEBI:58043"/>
    </ligand>
</feature>
<dbReference type="GO" id="GO:0009123">
    <property type="term" value="P:nucleoside monophosphate metabolic process"/>
    <property type="evidence" value="ECO:0007669"/>
    <property type="project" value="UniProtKB-ARBA"/>
</dbReference>
<name>A0A7S4MXG1_9EUKA</name>
<reference evidence="10" key="1">
    <citation type="submission" date="2021-01" db="EMBL/GenBank/DDBJ databases">
        <authorList>
            <person name="Corre E."/>
            <person name="Pelletier E."/>
            <person name="Niang G."/>
            <person name="Scheremetjew M."/>
            <person name="Finn R."/>
            <person name="Kale V."/>
            <person name="Holt S."/>
            <person name="Cochrane G."/>
            <person name="Meng A."/>
            <person name="Brown T."/>
            <person name="Cohen L."/>
        </authorList>
    </citation>
    <scope>NUCLEOTIDE SEQUENCE</scope>
    <source>
        <strain evidence="10">UIO037</strain>
    </source>
</reference>
<dbReference type="GO" id="GO:0005737">
    <property type="term" value="C:cytoplasm"/>
    <property type="evidence" value="ECO:0007669"/>
    <property type="project" value="UniProtKB-SubCell"/>
</dbReference>
<comment type="catalytic activity">
    <reaction evidence="9">
        <text>dCMP + ATP = dCDP + ADP</text>
        <dbReference type="Rhea" id="RHEA:25094"/>
        <dbReference type="ChEBI" id="CHEBI:30616"/>
        <dbReference type="ChEBI" id="CHEBI:57566"/>
        <dbReference type="ChEBI" id="CHEBI:58593"/>
        <dbReference type="ChEBI" id="CHEBI:456216"/>
        <dbReference type="EC" id="2.7.4.14"/>
    </reaction>
</comment>
<evidence type="ECO:0000256" key="1">
    <source>
        <dbReference type="ARBA" id="ARBA00022490"/>
    </source>
</evidence>
<dbReference type="SUPFAM" id="SSF52540">
    <property type="entry name" value="P-loop containing nucleoside triphosphate hydrolases"/>
    <property type="match status" value="1"/>
</dbReference>
<evidence type="ECO:0000256" key="8">
    <source>
        <dbReference type="ARBA" id="ARBA00048116"/>
    </source>
</evidence>
<comment type="catalytic activity">
    <reaction evidence="8 9">
        <text>UMP + ATP = UDP + ADP</text>
        <dbReference type="Rhea" id="RHEA:24400"/>
        <dbReference type="ChEBI" id="CHEBI:30616"/>
        <dbReference type="ChEBI" id="CHEBI:57865"/>
        <dbReference type="ChEBI" id="CHEBI:58223"/>
        <dbReference type="ChEBI" id="CHEBI:456216"/>
        <dbReference type="EC" id="2.7.4.14"/>
    </reaction>
</comment>
<dbReference type="InterPro" id="IPR006266">
    <property type="entry name" value="UMP_CMP_kinase"/>
</dbReference>
<evidence type="ECO:0000256" key="5">
    <source>
        <dbReference type="ARBA" id="ARBA00022840"/>
    </source>
</evidence>
<dbReference type="InterPro" id="IPR027417">
    <property type="entry name" value="P-loop_NTPase"/>
</dbReference>
<dbReference type="InterPro" id="IPR000850">
    <property type="entry name" value="Adenylat/UMP-CMP_kin"/>
</dbReference>
<keyword evidence="3 9" id="KW-0547">Nucleotide-binding</keyword>
<dbReference type="PRINTS" id="PR00094">
    <property type="entry name" value="ADENYLTKNASE"/>
</dbReference>
<dbReference type="PROSITE" id="PS00113">
    <property type="entry name" value="ADENYLATE_KINASE"/>
    <property type="match status" value="1"/>
</dbReference>
<comment type="domain">
    <text evidence="9">Consists of three domains, a large central CORE domain and two small peripheral domains, NMPbind and LID, which undergo movements during catalysis. The LID domain closes over the site of phosphoryl transfer upon ATP binding. Assembling and dissambling the active center during each catalytic cycle provides an effective means to prevent ATP hydrolysis.</text>
</comment>
<dbReference type="PANTHER" id="PTHR23359">
    <property type="entry name" value="NUCLEOTIDE KINASE"/>
    <property type="match status" value="1"/>
</dbReference>
<evidence type="ECO:0000256" key="3">
    <source>
        <dbReference type="ARBA" id="ARBA00022741"/>
    </source>
</evidence>
<comment type="subunit">
    <text evidence="9">Monomer.</text>
</comment>
<dbReference type="Gene3D" id="3.40.50.300">
    <property type="entry name" value="P-loop containing nucleotide triphosphate hydrolases"/>
    <property type="match status" value="1"/>
</dbReference>
<feature type="binding site" evidence="9">
    <location>
        <position position="191"/>
    </location>
    <ligand>
        <name>a ribonucleoside 5'-phosphate</name>
        <dbReference type="ChEBI" id="CHEBI:58043"/>
    </ligand>
</feature>
<feature type="binding site" evidence="9">
    <location>
        <position position="81"/>
    </location>
    <ligand>
        <name>a ribonucleoside 5'-phosphate</name>
        <dbReference type="ChEBI" id="CHEBI:58043"/>
    </ligand>
</feature>
<sequence>MHAHNILEISQAAIKAAVKQRSPTPALVMSESLMSIHRKSQPVRPMVTFVLGGPGAGKGTQCAKIVETFGFIHLSAGDLLRAERKSGSAQGAMIDEYIKEGKIVPVEVTIKLLLQAIEKEGAETGKKHFLVDGFPRNTNNLAGWQKTVGDKLFLGGVLMYVVQEEVLQERLLARGQTSGRTDDNIESIKKRFVTFKNESMPVIDYYKCLEMVYEMDGARPIDEVWADTKAAINAMVSKYDAEK</sequence>
<dbReference type="EMBL" id="HBKO01032481">
    <property type="protein sequence ID" value="CAE2251411.1"/>
    <property type="molecule type" value="Transcribed_RNA"/>
</dbReference>
<proteinExistence type="inferred from homology"/>
<dbReference type="HAMAP" id="MF_03172">
    <property type="entry name" value="Adenylate_kinase_UMP_CMP_kin"/>
    <property type="match status" value="1"/>
</dbReference>
<evidence type="ECO:0000256" key="6">
    <source>
        <dbReference type="ARBA" id="ARBA00022975"/>
    </source>
</evidence>
<dbReference type="GO" id="GO:0005524">
    <property type="term" value="F:ATP binding"/>
    <property type="evidence" value="ECO:0007669"/>
    <property type="project" value="UniProtKB-KW"/>
</dbReference>
<protein>
    <recommendedName>
        <fullName evidence="9">UMP-CMP kinase</fullName>
        <ecNumber evidence="9">2.7.4.14</ecNumber>
    </recommendedName>
    <alternativeName>
        <fullName evidence="9">Deoxycytidylate kinase</fullName>
        <shortName evidence="9">CK</shortName>
        <shortName evidence="9">dCMP kinase</shortName>
    </alternativeName>
    <alternativeName>
        <fullName evidence="9">Uridine monophosphate/cytidine monophosphate kinase</fullName>
        <shortName evidence="9">UMP/CMP kinase</shortName>
        <shortName evidence="9">UMP/CMPK</shortName>
    </alternativeName>
</protein>
<feature type="binding site" evidence="9">
    <location>
        <position position="180"/>
    </location>
    <ligand>
        <name>a ribonucleoside 5'-phosphate</name>
        <dbReference type="ChEBI" id="CHEBI:58043"/>
    </ligand>
</feature>
<feature type="binding site" evidence="9">
    <location>
        <position position="174"/>
    </location>
    <ligand>
        <name>ATP</name>
        <dbReference type="ChEBI" id="CHEBI:30616"/>
    </ligand>
</feature>
<evidence type="ECO:0000256" key="7">
    <source>
        <dbReference type="ARBA" id="ARBA00023242"/>
    </source>
</evidence>
<evidence type="ECO:0000256" key="9">
    <source>
        <dbReference type="HAMAP-Rule" id="MF_03172"/>
    </source>
</evidence>
<dbReference type="HAMAP" id="MF_00235">
    <property type="entry name" value="Adenylate_kinase_Adk"/>
    <property type="match status" value="1"/>
</dbReference>
<comment type="catalytic activity">
    <reaction evidence="9">
        <text>CMP + ATP = CDP + ADP</text>
        <dbReference type="Rhea" id="RHEA:11600"/>
        <dbReference type="ChEBI" id="CHEBI:30616"/>
        <dbReference type="ChEBI" id="CHEBI:58069"/>
        <dbReference type="ChEBI" id="CHEBI:60377"/>
        <dbReference type="ChEBI" id="CHEBI:456216"/>
        <dbReference type="EC" id="2.7.4.14"/>
    </reaction>
</comment>
<keyword evidence="6 9" id="KW-0665">Pyrimidine biosynthesis</keyword>
<evidence type="ECO:0000256" key="2">
    <source>
        <dbReference type="ARBA" id="ARBA00022679"/>
    </source>
</evidence>
<dbReference type="GO" id="GO:0005634">
    <property type="term" value="C:nucleus"/>
    <property type="evidence" value="ECO:0007669"/>
    <property type="project" value="UniProtKB-SubCell"/>
</dbReference>
<dbReference type="InterPro" id="IPR033690">
    <property type="entry name" value="Adenylat_kinase_CS"/>
</dbReference>
<dbReference type="CDD" id="cd01428">
    <property type="entry name" value="ADK"/>
    <property type="match status" value="1"/>
</dbReference>
<organism evidence="10">
    <name type="scientific">Prymnesium polylepis</name>
    <dbReference type="NCBI Taxonomy" id="72548"/>
    <lineage>
        <taxon>Eukaryota</taxon>
        <taxon>Haptista</taxon>
        <taxon>Haptophyta</taxon>
        <taxon>Prymnesiophyceae</taxon>
        <taxon>Prymnesiales</taxon>
        <taxon>Prymnesiaceae</taxon>
        <taxon>Prymnesium</taxon>
    </lineage>
</organism>